<evidence type="ECO:0000313" key="2">
    <source>
        <dbReference type="Proteomes" id="UP000641206"/>
    </source>
</evidence>
<comment type="caution">
    <text evidence="1">The sequence shown here is derived from an EMBL/GenBank/DDBJ whole genome shotgun (WGS) entry which is preliminary data.</text>
</comment>
<keyword evidence="2" id="KW-1185">Reference proteome</keyword>
<protein>
    <submittedName>
        <fullName evidence="1">Uncharacterized protein</fullName>
    </submittedName>
</protein>
<organism evidence="1 2">
    <name type="scientific">Oceanobacillus neutriphilus</name>
    <dbReference type="NCBI Taxonomy" id="531815"/>
    <lineage>
        <taxon>Bacteria</taxon>
        <taxon>Bacillati</taxon>
        <taxon>Bacillota</taxon>
        <taxon>Bacilli</taxon>
        <taxon>Bacillales</taxon>
        <taxon>Bacillaceae</taxon>
        <taxon>Oceanobacillus</taxon>
    </lineage>
</organism>
<name>A0ABQ2NPB6_9BACI</name>
<dbReference type="EMBL" id="BMLW01000001">
    <property type="protein sequence ID" value="GGP07401.1"/>
    <property type="molecule type" value="Genomic_DNA"/>
</dbReference>
<dbReference type="Proteomes" id="UP000641206">
    <property type="component" value="Unassembled WGS sequence"/>
</dbReference>
<gene>
    <name evidence="1" type="ORF">GCM10011346_03240</name>
</gene>
<accession>A0ABQ2NPB6</accession>
<sequence>MDPAGRNTPSVPVVLEVRAAREDHRSLVRDRNQRHFLISRQLTRR</sequence>
<reference evidence="2" key="1">
    <citation type="journal article" date="2019" name="Int. J. Syst. Evol. Microbiol.">
        <title>The Global Catalogue of Microorganisms (GCM) 10K type strain sequencing project: providing services to taxonomists for standard genome sequencing and annotation.</title>
        <authorList>
            <consortium name="The Broad Institute Genomics Platform"/>
            <consortium name="The Broad Institute Genome Sequencing Center for Infectious Disease"/>
            <person name="Wu L."/>
            <person name="Ma J."/>
        </authorList>
    </citation>
    <scope>NUCLEOTIDE SEQUENCE [LARGE SCALE GENOMIC DNA]</scope>
    <source>
        <strain evidence="2">CGMCC 1.7693</strain>
    </source>
</reference>
<evidence type="ECO:0000313" key="1">
    <source>
        <dbReference type="EMBL" id="GGP07401.1"/>
    </source>
</evidence>
<proteinExistence type="predicted"/>